<proteinExistence type="predicted"/>
<evidence type="ECO:0000313" key="2">
    <source>
        <dbReference type="Proteomes" id="UP000270034"/>
    </source>
</evidence>
<dbReference type="InterPro" id="IPR036188">
    <property type="entry name" value="FAD/NAD-bd_sf"/>
</dbReference>
<dbReference type="KEGG" id="aot:AcetOri_orf04223"/>
<sequence length="50" mass="5230">MVDDQYQTTMQGVFAGGDCTPGEDLTVAAVRDGRDAAEAIHAMLSQNSGQ</sequence>
<organism evidence="1 2">
    <name type="scientific">Acetobacter orientalis</name>
    <dbReference type="NCBI Taxonomy" id="146474"/>
    <lineage>
        <taxon>Bacteria</taxon>
        <taxon>Pseudomonadati</taxon>
        <taxon>Pseudomonadota</taxon>
        <taxon>Alphaproteobacteria</taxon>
        <taxon>Acetobacterales</taxon>
        <taxon>Acetobacteraceae</taxon>
        <taxon>Acetobacter</taxon>
    </lineage>
</organism>
<dbReference type="SUPFAM" id="SSF51905">
    <property type="entry name" value="FAD/NAD(P)-binding domain"/>
    <property type="match status" value="1"/>
</dbReference>
<evidence type="ECO:0000313" key="1">
    <source>
        <dbReference type="EMBL" id="BBC81121.1"/>
    </source>
</evidence>
<accession>A0A2Z5ZKP4</accession>
<protein>
    <submittedName>
        <fullName evidence="1">Oxidoreductase/dihydropyrimidine dehydrogenase subunit A</fullName>
    </submittedName>
</protein>
<reference evidence="1 2" key="1">
    <citation type="submission" date="2018-02" db="EMBL/GenBank/DDBJ databases">
        <title>Acetobacter orientalis genome.</title>
        <authorList>
            <person name="Nakashima N."/>
            <person name="Tamura T."/>
        </authorList>
    </citation>
    <scope>NUCLEOTIDE SEQUENCE [LARGE SCALE GENOMIC DNA]</scope>
    <source>
        <strain evidence="1 2">FAN1</strain>
    </source>
</reference>
<name>A0A2Z5ZKP4_9PROT</name>
<dbReference type="Gene3D" id="3.50.50.60">
    <property type="entry name" value="FAD/NAD(P)-binding domain"/>
    <property type="match status" value="1"/>
</dbReference>
<dbReference type="AlphaFoldDB" id="A0A2Z5ZKP4"/>
<dbReference type="Proteomes" id="UP000270034">
    <property type="component" value="Chromosome"/>
</dbReference>
<dbReference type="EMBL" id="AP018515">
    <property type="protein sequence ID" value="BBC81121.1"/>
    <property type="molecule type" value="Genomic_DNA"/>
</dbReference>
<gene>
    <name evidence="1" type="ORF">AcetOrient_orf04223</name>
</gene>